<dbReference type="OrthoDB" id="3707757at2759"/>
<dbReference type="Gene3D" id="1.20.1290.10">
    <property type="entry name" value="AhpD-like"/>
    <property type="match status" value="1"/>
</dbReference>
<keyword evidence="2" id="KW-1185">Reference proteome</keyword>
<evidence type="ECO:0000313" key="2">
    <source>
        <dbReference type="Proteomes" id="UP000019471"/>
    </source>
</evidence>
<dbReference type="InterPro" id="IPR029032">
    <property type="entry name" value="AhpD-like"/>
</dbReference>
<name>W9WKW2_9EURO</name>
<proteinExistence type="predicted"/>
<reference evidence="1 2" key="1">
    <citation type="submission" date="2013-03" db="EMBL/GenBank/DDBJ databases">
        <title>The Genome Sequence of Cladophialophora psammophila CBS 110553.</title>
        <authorList>
            <consortium name="The Broad Institute Genomics Platform"/>
            <person name="Cuomo C."/>
            <person name="de Hoog S."/>
            <person name="Gorbushina A."/>
            <person name="Walker B."/>
            <person name="Young S.K."/>
            <person name="Zeng Q."/>
            <person name="Gargeya S."/>
            <person name="Fitzgerald M."/>
            <person name="Haas B."/>
            <person name="Abouelleil A."/>
            <person name="Allen A.W."/>
            <person name="Alvarado L."/>
            <person name="Arachchi H.M."/>
            <person name="Berlin A.M."/>
            <person name="Chapman S.B."/>
            <person name="Gainer-Dewar J."/>
            <person name="Goldberg J."/>
            <person name="Griggs A."/>
            <person name="Gujja S."/>
            <person name="Hansen M."/>
            <person name="Howarth C."/>
            <person name="Imamovic A."/>
            <person name="Ireland A."/>
            <person name="Larimer J."/>
            <person name="McCowan C."/>
            <person name="Murphy C."/>
            <person name="Pearson M."/>
            <person name="Poon T.W."/>
            <person name="Priest M."/>
            <person name="Roberts A."/>
            <person name="Saif S."/>
            <person name="Shea T."/>
            <person name="Sisk P."/>
            <person name="Sykes S."/>
            <person name="Wortman J."/>
            <person name="Nusbaum C."/>
            <person name="Birren B."/>
        </authorList>
    </citation>
    <scope>NUCLEOTIDE SEQUENCE [LARGE SCALE GENOMIC DNA]</scope>
    <source>
        <strain evidence="1 2">CBS 110553</strain>
    </source>
</reference>
<gene>
    <name evidence="1" type="ORF">A1O5_07718</name>
</gene>
<dbReference type="RefSeq" id="XP_007746497.1">
    <property type="nucleotide sequence ID" value="XM_007748307.1"/>
</dbReference>
<dbReference type="SUPFAM" id="SSF69118">
    <property type="entry name" value="AhpD-like"/>
    <property type="match status" value="1"/>
</dbReference>
<dbReference type="Proteomes" id="UP000019471">
    <property type="component" value="Unassembled WGS sequence"/>
</dbReference>
<dbReference type="AlphaFoldDB" id="W9WKW2"/>
<dbReference type="eggNOG" id="ENOG502SUAP">
    <property type="taxonomic scope" value="Eukaryota"/>
</dbReference>
<comment type="caution">
    <text evidence="1">The sequence shown here is derived from an EMBL/GenBank/DDBJ whole genome shotgun (WGS) entry which is preliminary data.</text>
</comment>
<dbReference type="GeneID" id="19192424"/>
<protein>
    <recommendedName>
        <fullName evidence="3">Carboxymuconolactone decarboxylase-like domain-containing protein</fullName>
    </recommendedName>
</protein>
<organism evidence="1 2">
    <name type="scientific">Cladophialophora psammophila CBS 110553</name>
    <dbReference type="NCBI Taxonomy" id="1182543"/>
    <lineage>
        <taxon>Eukaryota</taxon>
        <taxon>Fungi</taxon>
        <taxon>Dikarya</taxon>
        <taxon>Ascomycota</taxon>
        <taxon>Pezizomycotina</taxon>
        <taxon>Eurotiomycetes</taxon>
        <taxon>Chaetothyriomycetidae</taxon>
        <taxon>Chaetothyriales</taxon>
        <taxon>Herpotrichiellaceae</taxon>
        <taxon>Cladophialophora</taxon>
    </lineage>
</organism>
<evidence type="ECO:0000313" key="1">
    <source>
        <dbReference type="EMBL" id="EXJ68787.1"/>
    </source>
</evidence>
<sequence>MSDDFSAKYTNSNLALDALPFDSSLFRGWRLRLQDVEPPLSPGLTLAVLRRGDVVPALIGDTLSEQPGTDAEIFSSVREAITLVAPFVGLPNVMPASFGVVAELNKRQVQNLQITPRQVDRETIKLGKWWLEMNARVYRGVGNSEVGMMIREFFPDLSFWANTTIFGYLLGGGNVFPLKEAELVVAAAIIALGATRQARSHCKAAIQLGNSFHNLDAILGIGKEMSHWSGHRLPQKVDLPKLVNELEALMN</sequence>
<evidence type="ECO:0008006" key="3">
    <source>
        <dbReference type="Google" id="ProtNLM"/>
    </source>
</evidence>
<dbReference type="EMBL" id="AMGX01000012">
    <property type="protein sequence ID" value="EXJ68787.1"/>
    <property type="molecule type" value="Genomic_DNA"/>
</dbReference>
<dbReference type="HOGENOM" id="CLU_091058_0_0_1"/>
<accession>W9WKW2</accession>